<dbReference type="Proteomes" id="UP001176883">
    <property type="component" value="Unassembled WGS sequence"/>
</dbReference>
<feature type="non-terminal residue" evidence="1">
    <location>
        <position position="76"/>
    </location>
</feature>
<protein>
    <submittedName>
        <fullName evidence="1">Uncharacterized protein</fullName>
    </submittedName>
</protein>
<dbReference type="EMBL" id="JAUOEK010000115">
    <property type="protein sequence ID" value="MDO5970096.1"/>
    <property type="molecule type" value="Genomic_DNA"/>
</dbReference>
<keyword evidence="2" id="KW-1185">Reference proteome</keyword>
<sequence length="76" mass="8734">MGNSNKIKTLLKKIVALLIKNKSADAIENSEVLEEEIVQTLLDIKEGKYSNILEDIDIEKEWKFLEEKKQRSGRSS</sequence>
<organism evidence="1 2">
    <name type="scientific">Flavivirga aquimarina</name>
    <dbReference type="NCBI Taxonomy" id="2027862"/>
    <lineage>
        <taxon>Bacteria</taxon>
        <taxon>Pseudomonadati</taxon>
        <taxon>Bacteroidota</taxon>
        <taxon>Flavobacteriia</taxon>
        <taxon>Flavobacteriales</taxon>
        <taxon>Flavobacteriaceae</taxon>
        <taxon>Flavivirga</taxon>
    </lineage>
</organism>
<gene>
    <name evidence="1" type="ORF">Q4Q35_09780</name>
</gene>
<evidence type="ECO:0000313" key="1">
    <source>
        <dbReference type="EMBL" id="MDO5970096.1"/>
    </source>
</evidence>
<accession>A0ABT8WAG8</accession>
<name>A0ABT8WAG8_9FLAO</name>
<proteinExistence type="predicted"/>
<dbReference type="RefSeq" id="WP_303277789.1">
    <property type="nucleotide sequence ID" value="NZ_JAUOEK010000115.1"/>
</dbReference>
<evidence type="ECO:0000313" key="2">
    <source>
        <dbReference type="Proteomes" id="UP001176883"/>
    </source>
</evidence>
<comment type="caution">
    <text evidence="1">The sequence shown here is derived from an EMBL/GenBank/DDBJ whole genome shotgun (WGS) entry which is preliminary data.</text>
</comment>
<reference evidence="1" key="1">
    <citation type="submission" date="2023-07" db="EMBL/GenBank/DDBJ databases">
        <title>Two novel species in the genus Flavivirga.</title>
        <authorList>
            <person name="Kwon K."/>
        </authorList>
    </citation>
    <scope>NUCLEOTIDE SEQUENCE</scope>
    <source>
        <strain evidence="1">KCTC 52353</strain>
    </source>
</reference>